<feature type="transmembrane region" description="Helical" evidence="8">
    <location>
        <begin position="77"/>
        <end position="97"/>
    </location>
</feature>
<dbReference type="Pfam" id="PF13231">
    <property type="entry name" value="PMT_2"/>
    <property type="match status" value="1"/>
</dbReference>
<evidence type="ECO:0000256" key="1">
    <source>
        <dbReference type="ARBA" id="ARBA00004651"/>
    </source>
</evidence>
<evidence type="ECO:0000256" key="8">
    <source>
        <dbReference type="SAM" id="Phobius"/>
    </source>
</evidence>
<dbReference type="AlphaFoldDB" id="A0A495V7Y1"/>
<feature type="transmembrane region" description="Helical" evidence="8">
    <location>
        <begin position="12"/>
        <end position="35"/>
    </location>
</feature>
<evidence type="ECO:0000256" key="3">
    <source>
        <dbReference type="ARBA" id="ARBA00022676"/>
    </source>
</evidence>
<organism evidence="10 11">
    <name type="scientific">Thiocapsa rosea</name>
    <dbReference type="NCBI Taxonomy" id="69360"/>
    <lineage>
        <taxon>Bacteria</taxon>
        <taxon>Pseudomonadati</taxon>
        <taxon>Pseudomonadota</taxon>
        <taxon>Gammaproteobacteria</taxon>
        <taxon>Chromatiales</taxon>
        <taxon>Chromatiaceae</taxon>
        <taxon>Thiocapsa</taxon>
    </lineage>
</organism>
<gene>
    <name evidence="10" type="ORF">BDD21_2879</name>
</gene>
<feature type="transmembrane region" description="Helical" evidence="8">
    <location>
        <begin position="270"/>
        <end position="287"/>
    </location>
</feature>
<feature type="transmembrane region" description="Helical" evidence="8">
    <location>
        <begin position="357"/>
        <end position="382"/>
    </location>
</feature>
<dbReference type="EMBL" id="RBXL01000001">
    <property type="protein sequence ID" value="RKT45429.1"/>
    <property type="molecule type" value="Genomic_DNA"/>
</dbReference>
<evidence type="ECO:0000259" key="9">
    <source>
        <dbReference type="Pfam" id="PF13231"/>
    </source>
</evidence>
<evidence type="ECO:0000256" key="6">
    <source>
        <dbReference type="ARBA" id="ARBA00022989"/>
    </source>
</evidence>
<dbReference type="GO" id="GO:0005886">
    <property type="term" value="C:plasma membrane"/>
    <property type="evidence" value="ECO:0007669"/>
    <property type="project" value="UniProtKB-SubCell"/>
</dbReference>
<dbReference type="GO" id="GO:0016763">
    <property type="term" value="F:pentosyltransferase activity"/>
    <property type="evidence" value="ECO:0007669"/>
    <property type="project" value="TreeGrafter"/>
</dbReference>
<dbReference type="GO" id="GO:0009103">
    <property type="term" value="P:lipopolysaccharide biosynthetic process"/>
    <property type="evidence" value="ECO:0007669"/>
    <property type="project" value="UniProtKB-ARBA"/>
</dbReference>
<dbReference type="OrthoDB" id="108054at2"/>
<feature type="transmembrane region" description="Helical" evidence="8">
    <location>
        <begin position="333"/>
        <end position="350"/>
    </location>
</feature>
<dbReference type="InterPro" id="IPR050297">
    <property type="entry name" value="LipidA_mod_glycosyltrf_83"/>
</dbReference>
<keyword evidence="6 8" id="KW-1133">Transmembrane helix</keyword>
<comment type="subcellular location">
    <subcellularLocation>
        <location evidence="1">Cell membrane</location>
        <topology evidence="1">Multi-pass membrane protein</topology>
    </subcellularLocation>
</comment>
<keyword evidence="11" id="KW-1185">Reference proteome</keyword>
<dbReference type="InterPro" id="IPR038731">
    <property type="entry name" value="RgtA/B/C-like"/>
</dbReference>
<accession>A0A495V7Y1</accession>
<reference evidence="10 11" key="1">
    <citation type="submission" date="2018-10" db="EMBL/GenBank/DDBJ databases">
        <title>Genomic Encyclopedia of Archaeal and Bacterial Type Strains, Phase II (KMG-II): from individual species to whole genera.</title>
        <authorList>
            <person name="Goeker M."/>
        </authorList>
    </citation>
    <scope>NUCLEOTIDE SEQUENCE [LARGE SCALE GENOMIC DNA]</scope>
    <source>
        <strain evidence="10 11">DSM 235</strain>
    </source>
</reference>
<feature type="domain" description="Glycosyltransferase RgtA/B/C/D-like" evidence="9">
    <location>
        <begin position="57"/>
        <end position="215"/>
    </location>
</feature>
<keyword evidence="5 8" id="KW-0812">Transmembrane</keyword>
<feature type="transmembrane region" description="Helical" evidence="8">
    <location>
        <begin position="197"/>
        <end position="215"/>
    </location>
</feature>
<feature type="transmembrane region" description="Helical" evidence="8">
    <location>
        <begin position="109"/>
        <end position="142"/>
    </location>
</feature>
<keyword evidence="7 8" id="KW-0472">Membrane</keyword>
<comment type="caution">
    <text evidence="10">The sequence shown here is derived from an EMBL/GenBank/DDBJ whole genome shotgun (WGS) entry which is preliminary data.</text>
</comment>
<feature type="transmembrane region" description="Helical" evidence="8">
    <location>
        <begin position="308"/>
        <end position="327"/>
    </location>
</feature>
<protein>
    <submittedName>
        <fullName evidence="10">4-amino-4-deoxy-L-arabinose transferase-like glycosyltransferase</fullName>
    </submittedName>
</protein>
<evidence type="ECO:0000256" key="7">
    <source>
        <dbReference type="ARBA" id="ARBA00023136"/>
    </source>
</evidence>
<dbReference type="PANTHER" id="PTHR33908">
    <property type="entry name" value="MANNOSYLTRANSFERASE YKCB-RELATED"/>
    <property type="match status" value="1"/>
</dbReference>
<evidence type="ECO:0000256" key="5">
    <source>
        <dbReference type="ARBA" id="ARBA00022692"/>
    </source>
</evidence>
<keyword evidence="4 10" id="KW-0808">Transferase</keyword>
<feature type="transmembrane region" description="Helical" evidence="8">
    <location>
        <begin position="162"/>
        <end position="185"/>
    </location>
</feature>
<dbReference type="Proteomes" id="UP000274556">
    <property type="component" value="Unassembled WGS sequence"/>
</dbReference>
<proteinExistence type="predicted"/>
<sequence>METTRGIDTPRQAWGLLLALIAAMTAWRLGVAAILPVTQDEAYYFDWAHSLAWGYFDHPPGVALLGIGTWFAPGSAFAARAGTLIASAVTLLILARFFRNCGLTAPRDLALALVLVFATIPGFAGGVITTPDTVLGLAWALALHESERALAGQRRRWLTAGAAVGLGLLGKYTMVLIGPVLLLAILFSDPRALRTRWPYLGGLVALLIFAPNILWNQQNEWLTMRFQFGHGFSTEVGALPVGAPGAIEHLGPQSVGERLGSLVGYLGTQLAFWGLIAIPLLLAPFINRARVNRPSHEIAATLARHAKPLLWAATLFPLGFFALVATGSEVEPNWPAVYLISAAPLAALLLRNLRPWAIAAALANLLLLSLYAIHAATAALPLGDSQNRVLRETHGFRELAGIVGTLEEPVYADRYQTTAMLRFYAPDSAGITTQWPGLTRPSEYLRGRIAPRLDPESVDAPFWLVSGFGAPPAIAGFRADFHRRLFDCAGQPLSEGAEAPCPRPLHTWNLYRYLPEG</sequence>
<keyword evidence="3" id="KW-0328">Glycosyltransferase</keyword>
<evidence type="ECO:0000313" key="11">
    <source>
        <dbReference type="Proteomes" id="UP000274556"/>
    </source>
</evidence>
<keyword evidence="2" id="KW-1003">Cell membrane</keyword>
<evidence type="ECO:0000313" key="10">
    <source>
        <dbReference type="EMBL" id="RKT45429.1"/>
    </source>
</evidence>
<evidence type="ECO:0000256" key="4">
    <source>
        <dbReference type="ARBA" id="ARBA00022679"/>
    </source>
</evidence>
<evidence type="ECO:0000256" key="2">
    <source>
        <dbReference type="ARBA" id="ARBA00022475"/>
    </source>
</evidence>
<name>A0A495V7Y1_9GAMM</name>
<dbReference type="PANTHER" id="PTHR33908:SF11">
    <property type="entry name" value="MEMBRANE PROTEIN"/>
    <property type="match status" value="1"/>
</dbReference>
<dbReference type="RefSeq" id="WP_120797702.1">
    <property type="nucleotide sequence ID" value="NZ_RBXL01000001.1"/>
</dbReference>